<evidence type="ECO:0000256" key="1">
    <source>
        <dbReference type="SAM" id="SignalP"/>
    </source>
</evidence>
<dbReference type="GeneID" id="85316267"/>
<accession>A0AAJ0BZG9</accession>
<dbReference type="AlphaFoldDB" id="A0AAJ0BZG9"/>
<protein>
    <submittedName>
        <fullName evidence="2">Uncharacterized protein</fullName>
    </submittedName>
</protein>
<gene>
    <name evidence="2" type="ORF">QBC33DRAFT_79684</name>
</gene>
<feature type="chain" id="PRO_5042576137" evidence="1">
    <location>
        <begin position="19"/>
        <end position="98"/>
    </location>
</feature>
<dbReference type="Proteomes" id="UP001244011">
    <property type="component" value="Unassembled WGS sequence"/>
</dbReference>
<keyword evidence="3" id="KW-1185">Reference proteome</keyword>
<sequence>MRIYKLFSLIALLSIAHSIPLRTTDADFLAMRRKLLKDMRGGKASDKKHKYFRRRIKFPSALRWPVSGSRPTWRPRFSDGPVADLRTTSSAMLSKREH</sequence>
<reference evidence="2" key="1">
    <citation type="submission" date="2023-06" db="EMBL/GenBank/DDBJ databases">
        <title>Genome-scale phylogeny and comparative genomics of the fungal order Sordariales.</title>
        <authorList>
            <consortium name="Lawrence Berkeley National Laboratory"/>
            <person name="Hensen N."/>
            <person name="Bonometti L."/>
            <person name="Westerberg I."/>
            <person name="Brannstrom I.O."/>
            <person name="Guillou S."/>
            <person name="Cros-Aarteil S."/>
            <person name="Calhoun S."/>
            <person name="Haridas S."/>
            <person name="Kuo A."/>
            <person name="Mondo S."/>
            <person name="Pangilinan J."/>
            <person name="Riley R."/>
            <person name="Labutti K."/>
            <person name="Andreopoulos B."/>
            <person name="Lipzen A."/>
            <person name="Chen C."/>
            <person name="Yanf M."/>
            <person name="Daum C."/>
            <person name="Ng V."/>
            <person name="Clum A."/>
            <person name="Steindorff A."/>
            <person name="Ohm R."/>
            <person name="Martin F."/>
            <person name="Silar P."/>
            <person name="Natvig D."/>
            <person name="Lalanne C."/>
            <person name="Gautier V."/>
            <person name="Ament-Velasquez S.L."/>
            <person name="Kruys A."/>
            <person name="Hutchinson M.I."/>
            <person name="Powell A.J."/>
            <person name="Barry K."/>
            <person name="Miller A.N."/>
            <person name="Grigoriev I.V."/>
            <person name="Debuchy R."/>
            <person name="Gladieux P."/>
            <person name="Thoren M.H."/>
            <person name="Johannesson H."/>
        </authorList>
    </citation>
    <scope>NUCLEOTIDE SEQUENCE</scope>
    <source>
        <strain evidence="2">8032-3</strain>
    </source>
</reference>
<keyword evidence="1" id="KW-0732">Signal</keyword>
<evidence type="ECO:0000313" key="3">
    <source>
        <dbReference type="Proteomes" id="UP001244011"/>
    </source>
</evidence>
<evidence type="ECO:0000313" key="2">
    <source>
        <dbReference type="EMBL" id="KAK1767155.1"/>
    </source>
</evidence>
<feature type="signal peptide" evidence="1">
    <location>
        <begin position="1"/>
        <end position="18"/>
    </location>
</feature>
<name>A0AAJ0BZG9_9PEZI</name>
<dbReference type="RefSeq" id="XP_060283368.1">
    <property type="nucleotide sequence ID" value="XM_060433080.1"/>
</dbReference>
<organism evidence="2 3">
    <name type="scientific">Phialemonium atrogriseum</name>
    <dbReference type="NCBI Taxonomy" id="1093897"/>
    <lineage>
        <taxon>Eukaryota</taxon>
        <taxon>Fungi</taxon>
        <taxon>Dikarya</taxon>
        <taxon>Ascomycota</taxon>
        <taxon>Pezizomycotina</taxon>
        <taxon>Sordariomycetes</taxon>
        <taxon>Sordariomycetidae</taxon>
        <taxon>Cephalothecales</taxon>
        <taxon>Cephalothecaceae</taxon>
        <taxon>Phialemonium</taxon>
    </lineage>
</organism>
<comment type="caution">
    <text evidence="2">The sequence shown here is derived from an EMBL/GenBank/DDBJ whole genome shotgun (WGS) entry which is preliminary data.</text>
</comment>
<dbReference type="EMBL" id="MU839009">
    <property type="protein sequence ID" value="KAK1767155.1"/>
    <property type="molecule type" value="Genomic_DNA"/>
</dbReference>
<proteinExistence type="predicted"/>